<comment type="caution">
    <text evidence="1">The sequence shown here is derived from an EMBL/GenBank/DDBJ whole genome shotgun (WGS) entry which is preliminary data.</text>
</comment>
<dbReference type="EMBL" id="BMAO01019211">
    <property type="protein sequence ID" value="GFR29075.1"/>
    <property type="molecule type" value="Genomic_DNA"/>
</dbReference>
<accession>A0A8X6HV45</accession>
<proteinExistence type="predicted"/>
<dbReference type="Proteomes" id="UP000887116">
    <property type="component" value="Unassembled WGS sequence"/>
</dbReference>
<dbReference type="OrthoDB" id="6779477at2759"/>
<gene>
    <name evidence="1" type="primary">NCL1_60146</name>
    <name evidence="1" type="ORF">TNCT_528791</name>
</gene>
<dbReference type="AlphaFoldDB" id="A0A8X6HV45"/>
<reference evidence="1" key="1">
    <citation type="submission" date="2020-07" db="EMBL/GenBank/DDBJ databases">
        <title>Multicomponent nature underlies the extraordinary mechanical properties of spider dragline silk.</title>
        <authorList>
            <person name="Kono N."/>
            <person name="Nakamura H."/>
            <person name="Mori M."/>
            <person name="Yoshida Y."/>
            <person name="Ohtoshi R."/>
            <person name="Malay A.D."/>
            <person name="Moran D.A.P."/>
            <person name="Tomita M."/>
            <person name="Numata K."/>
            <person name="Arakawa K."/>
        </authorList>
    </citation>
    <scope>NUCLEOTIDE SEQUENCE</scope>
</reference>
<organism evidence="1 2">
    <name type="scientific">Trichonephila clavata</name>
    <name type="common">Joro spider</name>
    <name type="synonym">Nephila clavata</name>
    <dbReference type="NCBI Taxonomy" id="2740835"/>
    <lineage>
        <taxon>Eukaryota</taxon>
        <taxon>Metazoa</taxon>
        <taxon>Ecdysozoa</taxon>
        <taxon>Arthropoda</taxon>
        <taxon>Chelicerata</taxon>
        <taxon>Arachnida</taxon>
        <taxon>Araneae</taxon>
        <taxon>Araneomorphae</taxon>
        <taxon>Entelegynae</taxon>
        <taxon>Araneoidea</taxon>
        <taxon>Nephilidae</taxon>
        <taxon>Trichonephila</taxon>
    </lineage>
</organism>
<evidence type="ECO:0000313" key="1">
    <source>
        <dbReference type="EMBL" id="GFR29075.1"/>
    </source>
</evidence>
<sequence length="98" mass="11076">MYSYWLSRSEGNGSEWLTMGVRNLLHGKKKENKTMSKYVRQRGSKTLENGDIMMNYHCCRSGTYKPKGKGVKSLKSQGSAKIGISCPAIIKLDRVLKM</sequence>
<evidence type="ECO:0000313" key="2">
    <source>
        <dbReference type="Proteomes" id="UP000887116"/>
    </source>
</evidence>
<keyword evidence="2" id="KW-1185">Reference proteome</keyword>
<name>A0A8X6HV45_TRICU</name>
<protein>
    <submittedName>
        <fullName evidence="1">MULE domain-containing protein</fullName>
    </submittedName>
</protein>